<accession>A0A9D3RI73</accession>
<dbReference type="AlphaFoldDB" id="A0A9D3RI73"/>
<reference evidence="2" key="1">
    <citation type="submission" date="2021-01" db="EMBL/GenBank/DDBJ databases">
        <title>A chromosome-scale assembly of European eel, Anguilla anguilla.</title>
        <authorList>
            <person name="Henkel C."/>
            <person name="Jong-Raadsen S.A."/>
            <person name="Dufour S."/>
            <person name="Weltzien F.-A."/>
            <person name="Palstra A.P."/>
            <person name="Pelster B."/>
            <person name="Spaink H.P."/>
            <person name="Van Den Thillart G.E."/>
            <person name="Jansen H."/>
            <person name="Zahm M."/>
            <person name="Klopp C."/>
            <person name="Cedric C."/>
            <person name="Louis A."/>
            <person name="Berthelot C."/>
            <person name="Parey E."/>
            <person name="Roest Crollius H."/>
            <person name="Montfort J."/>
            <person name="Robinson-Rechavi M."/>
            <person name="Bucao C."/>
            <person name="Bouchez O."/>
            <person name="Gislard M."/>
            <person name="Lluch J."/>
            <person name="Milhes M."/>
            <person name="Lampietro C."/>
            <person name="Lopez Roques C."/>
            <person name="Donnadieu C."/>
            <person name="Braasch I."/>
            <person name="Desvignes T."/>
            <person name="Postlethwait J."/>
            <person name="Bobe J."/>
            <person name="Guiguen Y."/>
            <person name="Dirks R."/>
        </authorList>
    </citation>
    <scope>NUCLEOTIDE SEQUENCE</scope>
    <source>
        <strain evidence="2">Tag_6206</strain>
        <tissue evidence="2">Liver</tissue>
    </source>
</reference>
<name>A0A9D3RI73_ANGAN</name>
<feature type="region of interest" description="Disordered" evidence="1">
    <location>
        <begin position="1"/>
        <end position="52"/>
    </location>
</feature>
<sequence length="81" mass="8589">MAITISESGRPGLSETPTAPRRAIWSEWTGRPRPRTPSGPPGGGLSGRAVPERRDLSAAALAQRGGIFRLRLPPALHRAAL</sequence>
<evidence type="ECO:0000313" key="2">
    <source>
        <dbReference type="EMBL" id="KAG5831028.1"/>
    </source>
</evidence>
<gene>
    <name evidence="2" type="ORF">ANANG_G00299530</name>
</gene>
<evidence type="ECO:0000256" key="1">
    <source>
        <dbReference type="SAM" id="MobiDB-lite"/>
    </source>
</evidence>
<comment type="caution">
    <text evidence="2">The sequence shown here is derived from an EMBL/GenBank/DDBJ whole genome shotgun (WGS) entry which is preliminary data.</text>
</comment>
<protein>
    <submittedName>
        <fullName evidence="2">Uncharacterized protein</fullName>
    </submittedName>
</protein>
<dbReference type="EMBL" id="JAFIRN010000018">
    <property type="protein sequence ID" value="KAG5831028.1"/>
    <property type="molecule type" value="Genomic_DNA"/>
</dbReference>
<proteinExistence type="predicted"/>
<keyword evidence="3" id="KW-1185">Reference proteome</keyword>
<dbReference type="Proteomes" id="UP001044222">
    <property type="component" value="Chromosome 18"/>
</dbReference>
<organism evidence="2 3">
    <name type="scientific">Anguilla anguilla</name>
    <name type="common">European freshwater eel</name>
    <name type="synonym">Muraena anguilla</name>
    <dbReference type="NCBI Taxonomy" id="7936"/>
    <lineage>
        <taxon>Eukaryota</taxon>
        <taxon>Metazoa</taxon>
        <taxon>Chordata</taxon>
        <taxon>Craniata</taxon>
        <taxon>Vertebrata</taxon>
        <taxon>Euteleostomi</taxon>
        <taxon>Actinopterygii</taxon>
        <taxon>Neopterygii</taxon>
        <taxon>Teleostei</taxon>
        <taxon>Anguilliformes</taxon>
        <taxon>Anguillidae</taxon>
        <taxon>Anguilla</taxon>
    </lineage>
</organism>
<evidence type="ECO:0000313" key="3">
    <source>
        <dbReference type="Proteomes" id="UP001044222"/>
    </source>
</evidence>